<evidence type="ECO:0000256" key="2">
    <source>
        <dbReference type="ARBA" id="ARBA00006434"/>
    </source>
</evidence>
<name>A0ABY5Y8F1_9FLAO</name>
<dbReference type="InterPro" id="IPR038377">
    <property type="entry name" value="Na/Glc_symporter_sf"/>
</dbReference>
<evidence type="ECO:0000256" key="6">
    <source>
        <dbReference type="RuleBase" id="RU362091"/>
    </source>
</evidence>
<keyword evidence="5 7" id="KW-0472">Membrane</keyword>
<feature type="transmembrane region" description="Helical" evidence="7">
    <location>
        <begin position="50"/>
        <end position="70"/>
    </location>
</feature>
<evidence type="ECO:0000313" key="9">
    <source>
        <dbReference type="Proteomes" id="UP001059209"/>
    </source>
</evidence>
<gene>
    <name evidence="8" type="ORF">NYZ99_01460</name>
</gene>
<dbReference type="Pfam" id="PF00474">
    <property type="entry name" value="SSF"/>
    <property type="match status" value="1"/>
</dbReference>
<evidence type="ECO:0000256" key="1">
    <source>
        <dbReference type="ARBA" id="ARBA00004141"/>
    </source>
</evidence>
<sequence length="130" mass="13497">MAISGMFDVPGMFNISESAALVYCIWGIGIIGSIYAVFGGLKAVAVSDSINAIGLIIGGIMIPVFGLMAIGDGSVTQGLDVLMTANPRAIRLNRGKGSRGSFCDHIHGYDVGAVILLGYQPTDYTKGLGR</sequence>
<accession>A0ABY5Y8F1</accession>
<protein>
    <submittedName>
        <fullName evidence="8">Uncharacterized protein</fullName>
    </submittedName>
</protein>
<comment type="subcellular location">
    <subcellularLocation>
        <location evidence="1">Membrane</location>
        <topology evidence="1">Multi-pass membrane protein</topology>
    </subcellularLocation>
</comment>
<keyword evidence="3 7" id="KW-0812">Transmembrane</keyword>
<organism evidence="8 9">
    <name type="scientific">Maribacter litopenaei</name>
    <dbReference type="NCBI Taxonomy" id="2976127"/>
    <lineage>
        <taxon>Bacteria</taxon>
        <taxon>Pseudomonadati</taxon>
        <taxon>Bacteroidota</taxon>
        <taxon>Flavobacteriia</taxon>
        <taxon>Flavobacteriales</taxon>
        <taxon>Flavobacteriaceae</taxon>
        <taxon>Maribacter</taxon>
    </lineage>
</organism>
<dbReference type="Gene3D" id="1.20.1730.10">
    <property type="entry name" value="Sodium/glucose cotransporter"/>
    <property type="match status" value="1"/>
</dbReference>
<dbReference type="Proteomes" id="UP001059209">
    <property type="component" value="Chromosome"/>
</dbReference>
<feature type="transmembrane region" description="Helical" evidence="7">
    <location>
        <begin position="20"/>
        <end position="38"/>
    </location>
</feature>
<dbReference type="EMBL" id="CP104205">
    <property type="protein sequence ID" value="UWX55301.1"/>
    <property type="molecule type" value="Genomic_DNA"/>
</dbReference>
<evidence type="ECO:0000256" key="7">
    <source>
        <dbReference type="SAM" id="Phobius"/>
    </source>
</evidence>
<evidence type="ECO:0000256" key="4">
    <source>
        <dbReference type="ARBA" id="ARBA00022989"/>
    </source>
</evidence>
<dbReference type="RefSeq" id="WP_260573168.1">
    <property type="nucleotide sequence ID" value="NZ_CP104205.1"/>
</dbReference>
<comment type="similarity">
    <text evidence="2 6">Belongs to the sodium:solute symporter (SSF) (TC 2.A.21) family.</text>
</comment>
<keyword evidence="4 7" id="KW-1133">Transmembrane helix</keyword>
<reference evidence="8" key="1">
    <citation type="submission" date="2022-09" db="EMBL/GenBank/DDBJ databases">
        <title>Maribacter litopenaei sp. nov., isolated from the intestinal tract of the Pacific White Shrimp, Litopenaeus vannamei.</title>
        <authorList>
            <person name="Kim S.Y."/>
            <person name="Hwang C.Y."/>
        </authorList>
    </citation>
    <scope>NUCLEOTIDE SEQUENCE</scope>
    <source>
        <strain evidence="8">HL-LV01</strain>
    </source>
</reference>
<dbReference type="InterPro" id="IPR001734">
    <property type="entry name" value="Na/solute_symporter"/>
</dbReference>
<evidence type="ECO:0000256" key="5">
    <source>
        <dbReference type="ARBA" id="ARBA00023136"/>
    </source>
</evidence>
<keyword evidence="9" id="KW-1185">Reference proteome</keyword>
<evidence type="ECO:0000313" key="8">
    <source>
        <dbReference type="EMBL" id="UWX55301.1"/>
    </source>
</evidence>
<proteinExistence type="inferred from homology"/>
<dbReference type="PROSITE" id="PS50283">
    <property type="entry name" value="NA_SOLUT_SYMP_3"/>
    <property type="match status" value="1"/>
</dbReference>
<evidence type="ECO:0000256" key="3">
    <source>
        <dbReference type="ARBA" id="ARBA00022692"/>
    </source>
</evidence>